<dbReference type="RefSeq" id="WP_269295863.1">
    <property type="nucleotide sequence ID" value="NZ_JAKHPH010000006.1"/>
</dbReference>
<organism evidence="1 2">
    <name type="scientific">Limosilactobacillus vaginalis</name>
    <dbReference type="NCBI Taxonomy" id="1633"/>
    <lineage>
        <taxon>Bacteria</taxon>
        <taxon>Bacillati</taxon>
        <taxon>Bacillota</taxon>
        <taxon>Bacilli</taxon>
        <taxon>Lactobacillales</taxon>
        <taxon>Lactobacillaceae</taxon>
        <taxon>Limosilactobacillus</taxon>
    </lineage>
</organism>
<evidence type="ECO:0000313" key="2">
    <source>
        <dbReference type="Proteomes" id="UP001212401"/>
    </source>
</evidence>
<dbReference type="EMBL" id="JAKHPH010000006">
    <property type="protein sequence ID" value="MCZ3667410.1"/>
    <property type="molecule type" value="Genomic_DNA"/>
</dbReference>
<gene>
    <name evidence="1" type="ORF">L2724_03805</name>
</gene>
<sequence>MCELSDIEKIEAKYPQLRFWGIEVNNPHFHAKIVGNDVYINMLQPDVAKLKAMLHETVHYDFDYSNLSNNESTTTLHSEGWARREGLRRYDEMFGKKQGKNG</sequence>
<protein>
    <recommendedName>
        <fullName evidence="3">ImmA/IrrE family metallo-endopeptidase</fullName>
    </recommendedName>
</protein>
<comment type="caution">
    <text evidence="1">The sequence shown here is derived from an EMBL/GenBank/DDBJ whole genome shotgun (WGS) entry which is preliminary data.</text>
</comment>
<evidence type="ECO:0000313" key="1">
    <source>
        <dbReference type="EMBL" id="MCZ3667410.1"/>
    </source>
</evidence>
<reference evidence="1" key="1">
    <citation type="submission" date="2022-01" db="EMBL/GenBank/DDBJ databases">
        <title>VMRC isolate genome collection.</title>
        <authorList>
            <person name="France M."/>
            <person name="Rutt L."/>
            <person name="Humphrys M."/>
            <person name="Ravel J."/>
        </authorList>
    </citation>
    <scope>NUCLEOTIDE SEQUENCE</scope>
    <source>
        <strain evidence="1">C0048A1</strain>
    </source>
</reference>
<name>A0AAW5WS68_9LACO</name>
<dbReference type="Proteomes" id="UP001212401">
    <property type="component" value="Unassembled WGS sequence"/>
</dbReference>
<proteinExistence type="predicted"/>
<dbReference type="AlphaFoldDB" id="A0AAW5WS68"/>
<evidence type="ECO:0008006" key="3">
    <source>
        <dbReference type="Google" id="ProtNLM"/>
    </source>
</evidence>
<accession>A0AAW5WS68</accession>